<evidence type="ECO:0000256" key="2">
    <source>
        <dbReference type="ARBA" id="ARBA00010447"/>
    </source>
</evidence>
<reference evidence="7 8" key="1">
    <citation type="submission" date="2021-01" db="EMBL/GenBank/DDBJ databases">
        <title>Genome public.</title>
        <authorList>
            <person name="Liu C."/>
            <person name="Sun Q."/>
        </authorList>
    </citation>
    <scope>NUCLEOTIDE SEQUENCE [LARGE SCALE GENOMIC DNA]</scope>
    <source>
        <strain evidence="7 8">YIM B02515</strain>
    </source>
</reference>
<dbReference type="InterPro" id="IPR015424">
    <property type="entry name" value="PyrdxlP-dep_Trfase"/>
</dbReference>
<dbReference type="EMBL" id="JAESWC010000007">
    <property type="protein sequence ID" value="MBL4936482.1"/>
    <property type="molecule type" value="Genomic_DNA"/>
</dbReference>
<comment type="caution">
    <text evidence="7">The sequence shown here is derived from an EMBL/GenBank/DDBJ whole genome shotgun (WGS) entry which is preliminary data.</text>
</comment>
<dbReference type="Pfam" id="PF00266">
    <property type="entry name" value="Aminotran_5"/>
    <property type="match status" value="1"/>
</dbReference>
<name>A0ABS1TAV3_9CLOT</name>
<dbReference type="InterPro" id="IPR020578">
    <property type="entry name" value="Aminotrans_V_PyrdxlP_BS"/>
</dbReference>
<proteinExistence type="inferred from homology"/>
<dbReference type="Gene3D" id="3.90.1150.10">
    <property type="entry name" value="Aspartate Aminotransferase, domain 1"/>
    <property type="match status" value="1"/>
</dbReference>
<gene>
    <name evidence="7" type="ORF">JK636_12015</name>
</gene>
<keyword evidence="3" id="KW-0663">Pyridoxal phosphate</keyword>
<evidence type="ECO:0000256" key="3">
    <source>
        <dbReference type="ARBA" id="ARBA00022898"/>
    </source>
</evidence>
<dbReference type="SUPFAM" id="SSF53383">
    <property type="entry name" value="PLP-dependent transferases"/>
    <property type="match status" value="1"/>
</dbReference>
<evidence type="ECO:0000256" key="4">
    <source>
        <dbReference type="ARBA" id="ARBA00050776"/>
    </source>
</evidence>
<dbReference type="Gene3D" id="3.40.640.10">
    <property type="entry name" value="Type I PLP-dependent aspartate aminotransferase-like (Major domain)"/>
    <property type="match status" value="1"/>
</dbReference>
<protein>
    <submittedName>
        <fullName evidence="7">Aminotransferase class V-fold PLP-dependent enzyme</fullName>
    </submittedName>
</protein>
<evidence type="ECO:0000259" key="6">
    <source>
        <dbReference type="Pfam" id="PF00266"/>
    </source>
</evidence>
<dbReference type="GO" id="GO:0008483">
    <property type="term" value="F:transaminase activity"/>
    <property type="evidence" value="ECO:0007669"/>
    <property type="project" value="UniProtKB-KW"/>
</dbReference>
<evidence type="ECO:0000256" key="5">
    <source>
        <dbReference type="RuleBase" id="RU004504"/>
    </source>
</evidence>
<dbReference type="PANTHER" id="PTHR43586">
    <property type="entry name" value="CYSTEINE DESULFURASE"/>
    <property type="match status" value="1"/>
</dbReference>
<evidence type="ECO:0000313" key="7">
    <source>
        <dbReference type="EMBL" id="MBL4936482.1"/>
    </source>
</evidence>
<comment type="cofactor">
    <cofactor evidence="1 5">
        <name>pyridoxal 5'-phosphate</name>
        <dbReference type="ChEBI" id="CHEBI:597326"/>
    </cofactor>
</comment>
<feature type="domain" description="Aminotransferase class V" evidence="6">
    <location>
        <begin position="32"/>
        <end position="422"/>
    </location>
</feature>
<keyword evidence="7" id="KW-0032">Aminotransferase</keyword>
<dbReference type="RefSeq" id="WP_202749245.1">
    <property type="nucleotide sequence ID" value="NZ_JAESWC010000007.1"/>
</dbReference>
<dbReference type="Proteomes" id="UP000632377">
    <property type="component" value="Unassembled WGS sequence"/>
</dbReference>
<comment type="catalytic activity">
    <reaction evidence="4">
        <text>(sulfur carrier)-H + L-cysteine = (sulfur carrier)-SH + L-alanine</text>
        <dbReference type="Rhea" id="RHEA:43892"/>
        <dbReference type="Rhea" id="RHEA-COMP:14737"/>
        <dbReference type="Rhea" id="RHEA-COMP:14739"/>
        <dbReference type="ChEBI" id="CHEBI:29917"/>
        <dbReference type="ChEBI" id="CHEBI:35235"/>
        <dbReference type="ChEBI" id="CHEBI:57972"/>
        <dbReference type="ChEBI" id="CHEBI:64428"/>
        <dbReference type="EC" id="2.8.1.7"/>
    </reaction>
</comment>
<keyword evidence="8" id="KW-1185">Reference proteome</keyword>
<sequence length="445" mass="49707">MNYETEEAPYRYLVAGVDTQVPLANGNYGTYVNFDNAATTPPFNSVIKDIISFSPWYSSIHRGNGYKSQISSNIFESSRETVLNFVHADSSNDTVIYVKNTTEGINKLSFRLCTGDKKCVVLSTNMEHHSNDLPWRDKYKLDYIELDKQGKLSLKDLEQKLINYNGAVKLVTVSGASNVTGYINPIYEVAKLAHKHNAKILVDGAQLVPHSPVDMKPESSLEHIDFLVFSAHKMYAPFGIGVLIGPKAAFMQGAPDYKGGGTVDLVTHEYVAWNEPPEKEEAGTPNVMGVVALVSAIKTLTSIGMKNIDTYERSLAYYALSSIKNIKDIELYASSEDINNRVSIIPFNIKGMPHSIVSEILSLEAGIAVRTGCFCAHPYVQKLLDVSGEDISNYLRTDKSERPGMIRLSFGLYNSFSEIDYFLRVLKYIINNKQYFLNKYSNHTH</sequence>
<evidence type="ECO:0000313" key="8">
    <source>
        <dbReference type="Proteomes" id="UP000632377"/>
    </source>
</evidence>
<keyword evidence="7" id="KW-0808">Transferase</keyword>
<accession>A0ABS1TAV3</accession>
<organism evidence="7 8">
    <name type="scientific">Clostridium rhizosphaerae</name>
    <dbReference type="NCBI Taxonomy" id="2803861"/>
    <lineage>
        <taxon>Bacteria</taxon>
        <taxon>Bacillati</taxon>
        <taxon>Bacillota</taxon>
        <taxon>Clostridia</taxon>
        <taxon>Eubacteriales</taxon>
        <taxon>Clostridiaceae</taxon>
        <taxon>Clostridium</taxon>
    </lineage>
</organism>
<evidence type="ECO:0000256" key="1">
    <source>
        <dbReference type="ARBA" id="ARBA00001933"/>
    </source>
</evidence>
<dbReference type="InterPro" id="IPR015421">
    <property type="entry name" value="PyrdxlP-dep_Trfase_major"/>
</dbReference>
<comment type="similarity">
    <text evidence="2">Belongs to the class-V pyridoxal-phosphate-dependent aminotransferase family. Csd subfamily.</text>
</comment>
<dbReference type="InterPro" id="IPR015422">
    <property type="entry name" value="PyrdxlP-dep_Trfase_small"/>
</dbReference>
<dbReference type="PANTHER" id="PTHR43586:SF8">
    <property type="entry name" value="CYSTEINE DESULFURASE 1, CHLOROPLASTIC"/>
    <property type="match status" value="1"/>
</dbReference>
<dbReference type="InterPro" id="IPR000192">
    <property type="entry name" value="Aminotrans_V_dom"/>
</dbReference>
<dbReference type="PROSITE" id="PS00595">
    <property type="entry name" value="AA_TRANSFER_CLASS_5"/>
    <property type="match status" value="1"/>
</dbReference>